<evidence type="ECO:0000313" key="1">
    <source>
        <dbReference type="EMBL" id="CAB4663854.1"/>
    </source>
</evidence>
<dbReference type="EMBL" id="CAFAZX010000143">
    <property type="protein sequence ID" value="CAB4845661.1"/>
    <property type="molecule type" value="Genomic_DNA"/>
</dbReference>
<evidence type="ECO:0000313" key="3">
    <source>
        <dbReference type="EMBL" id="CAB4779890.1"/>
    </source>
</evidence>
<reference evidence="3" key="1">
    <citation type="submission" date="2020-05" db="EMBL/GenBank/DDBJ databases">
        <authorList>
            <person name="Chiriac C."/>
            <person name="Salcher M."/>
            <person name="Ghai R."/>
            <person name="Kavagutti S V."/>
        </authorList>
    </citation>
    <scope>NUCLEOTIDE SEQUENCE</scope>
</reference>
<dbReference type="AlphaFoldDB" id="A0A6J6W6C9"/>
<name>A0A6J6W6C9_9ZZZZ</name>
<proteinExistence type="predicted"/>
<gene>
    <name evidence="1" type="ORF">UFOPK2254_00915</name>
    <name evidence="2" type="ORF">UFOPK2646_00919</name>
    <name evidence="3" type="ORF">UFOPK2907_01094</name>
    <name evidence="4" type="ORF">UFOPK3241_01520</name>
    <name evidence="5" type="ORF">UFOPK4401_00905</name>
</gene>
<dbReference type="EMBL" id="CAFBRB010000096">
    <property type="protein sequence ID" value="CAB5076202.1"/>
    <property type="molecule type" value="Genomic_DNA"/>
</dbReference>
<organism evidence="3">
    <name type="scientific">freshwater metagenome</name>
    <dbReference type="NCBI Taxonomy" id="449393"/>
    <lineage>
        <taxon>unclassified sequences</taxon>
        <taxon>metagenomes</taxon>
        <taxon>ecological metagenomes</taxon>
    </lineage>
</organism>
<sequence>MSIIFAIVREHAGSVSLSKSDLGGLKMMFEFPWN</sequence>
<evidence type="ECO:0000313" key="5">
    <source>
        <dbReference type="EMBL" id="CAB5076202.1"/>
    </source>
</evidence>
<dbReference type="EMBL" id="CAEZYB010000107">
    <property type="protein sequence ID" value="CAB4709912.1"/>
    <property type="molecule type" value="Genomic_DNA"/>
</dbReference>
<dbReference type="EMBL" id="CAEZZR010000108">
    <property type="protein sequence ID" value="CAB4779890.1"/>
    <property type="molecule type" value="Genomic_DNA"/>
</dbReference>
<dbReference type="EMBL" id="CAEZWO010000086">
    <property type="protein sequence ID" value="CAB4663854.1"/>
    <property type="molecule type" value="Genomic_DNA"/>
</dbReference>
<evidence type="ECO:0000313" key="2">
    <source>
        <dbReference type="EMBL" id="CAB4709912.1"/>
    </source>
</evidence>
<evidence type="ECO:0000313" key="4">
    <source>
        <dbReference type="EMBL" id="CAB4845661.1"/>
    </source>
</evidence>
<accession>A0A6J6W6C9</accession>
<protein>
    <submittedName>
        <fullName evidence="3">Unannotated protein</fullName>
    </submittedName>
</protein>